<protein>
    <recommendedName>
        <fullName evidence="8">Glycosyltransferase 2-like domain-containing protein</fullName>
    </recommendedName>
</protein>
<evidence type="ECO:0000256" key="6">
    <source>
        <dbReference type="ARBA" id="ARBA00023136"/>
    </source>
</evidence>
<proteinExistence type="predicted"/>
<feature type="transmembrane region" description="Helical" evidence="7">
    <location>
        <begin position="442"/>
        <end position="461"/>
    </location>
</feature>
<dbReference type="GO" id="GO:0006011">
    <property type="term" value="P:UDP-alpha-D-glucose metabolic process"/>
    <property type="evidence" value="ECO:0007669"/>
    <property type="project" value="InterPro"/>
</dbReference>
<organism evidence="9 10">
    <name type="scientific">Candidatus Schekmanbacteria bacterium RBG_13_48_7</name>
    <dbReference type="NCBI Taxonomy" id="1817878"/>
    <lineage>
        <taxon>Bacteria</taxon>
        <taxon>Candidatus Schekmaniibacteriota</taxon>
    </lineage>
</organism>
<feature type="transmembrane region" description="Helical" evidence="7">
    <location>
        <begin position="307"/>
        <end position="329"/>
    </location>
</feature>
<keyword evidence="4 7" id="KW-0812">Transmembrane</keyword>
<dbReference type="EMBL" id="MGDD01000104">
    <property type="protein sequence ID" value="OGL46974.1"/>
    <property type="molecule type" value="Genomic_DNA"/>
</dbReference>
<dbReference type="PANTHER" id="PTHR43867">
    <property type="entry name" value="CELLULOSE SYNTHASE CATALYTIC SUBUNIT A [UDP-FORMING]"/>
    <property type="match status" value="1"/>
</dbReference>
<evidence type="ECO:0000256" key="7">
    <source>
        <dbReference type="SAM" id="Phobius"/>
    </source>
</evidence>
<dbReference type="CDD" id="cd06421">
    <property type="entry name" value="CESA_CelA_like"/>
    <property type="match status" value="1"/>
</dbReference>
<dbReference type="InterPro" id="IPR029044">
    <property type="entry name" value="Nucleotide-diphossugar_trans"/>
</dbReference>
<evidence type="ECO:0000256" key="5">
    <source>
        <dbReference type="ARBA" id="ARBA00022989"/>
    </source>
</evidence>
<dbReference type="InterPro" id="IPR003919">
    <property type="entry name" value="Cell_synth_A"/>
</dbReference>
<dbReference type="PANTHER" id="PTHR43867:SF2">
    <property type="entry name" value="CELLULOSE SYNTHASE CATALYTIC SUBUNIT A [UDP-FORMING]"/>
    <property type="match status" value="1"/>
</dbReference>
<dbReference type="InterPro" id="IPR050321">
    <property type="entry name" value="Glycosyltr_2/OpgH_subfam"/>
</dbReference>
<keyword evidence="2" id="KW-0328">Glycosyltransferase</keyword>
<accession>A0A1F7S143</accession>
<feature type="transmembrane region" description="Helical" evidence="7">
    <location>
        <begin position="9"/>
        <end position="34"/>
    </location>
</feature>
<evidence type="ECO:0000313" key="10">
    <source>
        <dbReference type="Proteomes" id="UP000179266"/>
    </source>
</evidence>
<dbReference type="InterPro" id="IPR005150">
    <property type="entry name" value="Cellulose_synth"/>
</dbReference>
<comment type="subcellular location">
    <subcellularLocation>
        <location evidence="1">Endomembrane system</location>
        <topology evidence="1">Multi-pass membrane protein</topology>
    </subcellularLocation>
</comment>
<keyword evidence="5 7" id="KW-1133">Transmembrane helix</keyword>
<dbReference type="Pfam" id="PF03552">
    <property type="entry name" value="Cellulose_synt"/>
    <property type="match status" value="1"/>
</dbReference>
<evidence type="ECO:0000313" key="9">
    <source>
        <dbReference type="EMBL" id="OGL46974.1"/>
    </source>
</evidence>
<sequence length="505" mass="58611">MHSINMNALWFSIPLILAETYSYFGALLFMFGLWRPIVRQSEPVIPNRTVDIYITCYDEPIDIIKQTIEMGKNITYPNEIYVCDDGHRQEIRDLSLQHEVHYLSRPDNLHAKAGNLNYAYNHSQGEFILILDADFVVLPHILDDILGYFRDERVAFVQTPQTFYNIPRNDPFGNDASFFYGPIQQGKDGLNASFSCGAGSIFRRKSLETLAEKRLEKQPNANTRYLEPFETESITEDMYTSLALHSLGWKSAYHSQPCGFALSPNDLGTVYKQRFRWGAGTLQVLFRGKFFSRNLTFGQRISYLSTMYYYLIGIPAIIYLVAPLAFLFLNKTPIVTDATEFALYFIPYYSLNFLMFYVIASGYRWWRGFQNSIALFPIFIASLIHVIIRKRLTFKVTSKETLSGNYLYLVLPQILLGLSLLAGIIVGFIKITYWGYYWQTPAILVNIFWAFYNISLLFNIIKASFWQPTFYENDNAFQILFYSFLQRAAKDPTLVQSLKQRRFVK</sequence>
<feature type="transmembrane region" description="Helical" evidence="7">
    <location>
        <begin position="341"/>
        <end position="363"/>
    </location>
</feature>
<dbReference type="GO" id="GO:0035438">
    <property type="term" value="F:cyclic-di-GMP binding"/>
    <property type="evidence" value="ECO:0007669"/>
    <property type="project" value="InterPro"/>
</dbReference>
<dbReference type="AlphaFoldDB" id="A0A1F7S143"/>
<dbReference type="Gene3D" id="3.90.550.10">
    <property type="entry name" value="Spore Coat Polysaccharide Biosynthesis Protein SpsA, Chain A"/>
    <property type="match status" value="1"/>
</dbReference>
<name>A0A1F7S143_9BACT</name>
<evidence type="ECO:0000256" key="3">
    <source>
        <dbReference type="ARBA" id="ARBA00022679"/>
    </source>
</evidence>
<dbReference type="GO" id="GO:0005886">
    <property type="term" value="C:plasma membrane"/>
    <property type="evidence" value="ECO:0007669"/>
    <property type="project" value="TreeGrafter"/>
</dbReference>
<dbReference type="PRINTS" id="PR01439">
    <property type="entry name" value="CELLSNTHASEA"/>
</dbReference>
<feature type="domain" description="Glycosyltransferase 2-like" evidence="8">
    <location>
        <begin position="52"/>
        <end position="209"/>
    </location>
</feature>
<keyword evidence="3" id="KW-0808">Transferase</keyword>
<dbReference type="GO" id="GO:0016759">
    <property type="term" value="F:cellulose synthase activity"/>
    <property type="evidence" value="ECO:0007669"/>
    <property type="project" value="InterPro"/>
</dbReference>
<dbReference type="SUPFAM" id="SSF53448">
    <property type="entry name" value="Nucleotide-diphospho-sugar transferases"/>
    <property type="match status" value="1"/>
</dbReference>
<evidence type="ECO:0000256" key="1">
    <source>
        <dbReference type="ARBA" id="ARBA00004127"/>
    </source>
</evidence>
<dbReference type="InterPro" id="IPR001173">
    <property type="entry name" value="Glyco_trans_2-like"/>
</dbReference>
<feature type="transmembrane region" description="Helical" evidence="7">
    <location>
        <begin position="369"/>
        <end position="388"/>
    </location>
</feature>
<keyword evidence="6 7" id="KW-0472">Membrane</keyword>
<reference evidence="9 10" key="1">
    <citation type="journal article" date="2016" name="Nat. Commun.">
        <title>Thousands of microbial genomes shed light on interconnected biogeochemical processes in an aquifer system.</title>
        <authorList>
            <person name="Anantharaman K."/>
            <person name="Brown C.T."/>
            <person name="Hug L.A."/>
            <person name="Sharon I."/>
            <person name="Castelle C.J."/>
            <person name="Probst A.J."/>
            <person name="Thomas B.C."/>
            <person name="Singh A."/>
            <person name="Wilkins M.J."/>
            <person name="Karaoz U."/>
            <person name="Brodie E.L."/>
            <person name="Williams K.H."/>
            <person name="Hubbard S.S."/>
            <person name="Banfield J.F."/>
        </authorList>
    </citation>
    <scope>NUCLEOTIDE SEQUENCE [LARGE SCALE GENOMIC DNA]</scope>
</reference>
<evidence type="ECO:0000259" key="8">
    <source>
        <dbReference type="Pfam" id="PF00535"/>
    </source>
</evidence>
<feature type="transmembrane region" description="Helical" evidence="7">
    <location>
        <begin position="409"/>
        <end position="436"/>
    </location>
</feature>
<dbReference type="Pfam" id="PF00535">
    <property type="entry name" value="Glycos_transf_2"/>
    <property type="match status" value="1"/>
</dbReference>
<evidence type="ECO:0000256" key="2">
    <source>
        <dbReference type="ARBA" id="ARBA00022676"/>
    </source>
</evidence>
<dbReference type="Proteomes" id="UP000179266">
    <property type="component" value="Unassembled WGS sequence"/>
</dbReference>
<evidence type="ECO:0000256" key="4">
    <source>
        <dbReference type="ARBA" id="ARBA00022692"/>
    </source>
</evidence>
<gene>
    <name evidence="9" type="ORF">A2161_09425</name>
</gene>
<comment type="caution">
    <text evidence="9">The sequence shown here is derived from an EMBL/GenBank/DDBJ whole genome shotgun (WGS) entry which is preliminary data.</text>
</comment>